<dbReference type="Pfam" id="PF07714">
    <property type="entry name" value="PK_Tyr_Ser-Thr"/>
    <property type="match status" value="1"/>
</dbReference>
<keyword evidence="9" id="KW-0677">Repeat</keyword>
<dbReference type="InterPro" id="IPR001611">
    <property type="entry name" value="Leu-rich_rpt"/>
</dbReference>
<evidence type="ECO:0000256" key="7">
    <source>
        <dbReference type="ARBA" id="ARBA00022692"/>
    </source>
</evidence>
<protein>
    <recommendedName>
        <fullName evidence="2">non-specific serine/threonine protein kinase</fullName>
        <ecNumber evidence="2">2.7.11.1</ecNumber>
    </recommendedName>
</protein>
<dbReference type="SUPFAM" id="SSF52058">
    <property type="entry name" value="L domain-like"/>
    <property type="match status" value="1"/>
</dbReference>
<keyword evidence="11" id="KW-0418">Kinase</keyword>
<evidence type="ECO:0000256" key="14">
    <source>
        <dbReference type="ARBA" id="ARBA00023136"/>
    </source>
</evidence>
<accession>A0AAQ3L0A1</accession>
<dbReference type="SUPFAM" id="SSF56112">
    <property type="entry name" value="Protein kinase-like (PK-like)"/>
    <property type="match status" value="1"/>
</dbReference>
<dbReference type="Pfam" id="PF12819">
    <property type="entry name" value="Malectin_like"/>
    <property type="match status" value="1"/>
</dbReference>
<feature type="binding site" evidence="18">
    <location>
        <position position="603"/>
    </location>
    <ligand>
        <name>ATP</name>
        <dbReference type="ChEBI" id="CHEBI:30616"/>
    </ligand>
</feature>
<dbReference type="EC" id="2.7.11.1" evidence="2"/>
<evidence type="ECO:0000256" key="11">
    <source>
        <dbReference type="ARBA" id="ARBA00022777"/>
    </source>
</evidence>
<comment type="catalytic activity">
    <reaction evidence="17">
        <text>L-seryl-[protein] + ATP = O-phospho-L-seryl-[protein] + ADP + H(+)</text>
        <dbReference type="Rhea" id="RHEA:17989"/>
        <dbReference type="Rhea" id="RHEA-COMP:9863"/>
        <dbReference type="Rhea" id="RHEA-COMP:11604"/>
        <dbReference type="ChEBI" id="CHEBI:15378"/>
        <dbReference type="ChEBI" id="CHEBI:29999"/>
        <dbReference type="ChEBI" id="CHEBI:30616"/>
        <dbReference type="ChEBI" id="CHEBI:83421"/>
        <dbReference type="ChEBI" id="CHEBI:456216"/>
        <dbReference type="EC" id="2.7.11.1"/>
    </reaction>
</comment>
<evidence type="ECO:0000259" key="22">
    <source>
        <dbReference type="PROSITE" id="PS50011"/>
    </source>
</evidence>
<keyword evidence="3" id="KW-0723">Serine/threonine-protein kinase</keyword>
<evidence type="ECO:0000256" key="6">
    <source>
        <dbReference type="ARBA" id="ARBA00022679"/>
    </source>
</evidence>
<gene>
    <name evidence="23" type="ORF">Cni_G23392</name>
</gene>
<dbReference type="PROSITE" id="PS00107">
    <property type="entry name" value="PROTEIN_KINASE_ATP"/>
    <property type="match status" value="1"/>
</dbReference>
<evidence type="ECO:0000256" key="10">
    <source>
        <dbReference type="ARBA" id="ARBA00022741"/>
    </source>
</evidence>
<evidence type="ECO:0000256" key="3">
    <source>
        <dbReference type="ARBA" id="ARBA00022527"/>
    </source>
</evidence>
<dbReference type="InterPro" id="IPR000719">
    <property type="entry name" value="Prot_kinase_dom"/>
</dbReference>
<comment type="subcellular location">
    <subcellularLocation>
        <location evidence="1">Cell membrane</location>
        <topology evidence="1">Single-pass membrane protein</topology>
    </subcellularLocation>
</comment>
<dbReference type="Gene3D" id="1.10.510.10">
    <property type="entry name" value="Transferase(Phosphotransferase) domain 1"/>
    <property type="match status" value="1"/>
</dbReference>
<feature type="domain" description="Protein kinase" evidence="22">
    <location>
        <begin position="576"/>
        <end position="845"/>
    </location>
</feature>
<feature type="region of interest" description="Disordered" evidence="19">
    <location>
        <begin position="867"/>
        <end position="893"/>
    </location>
</feature>
<dbReference type="Pfam" id="PF13855">
    <property type="entry name" value="LRR_8"/>
    <property type="match status" value="1"/>
</dbReference>
<evidence type="ECO:0000256" key="5">
    <source>
        <dbReference type="ARBA" id="ARBA00022614"/>
    </source>
</evidence>
<dbReference type="GO" id="GO:0004674">
    <property type="term" value="F:protein serine/threonine kinase activity"/>
    <property type="evidence" value="ECO:0007669"/>
    <property type="project" value="UniProtKB-KW"/>
</dbReference>
<dbReference type="Gene3D" id="3.30.200.20">
    <property type="entry name" value="Phosphorylase Kinase, domain 1"/>
    <property type="match status" value="1"/>
</dbReference>
<dbReference type="InterPro" id="IPR001245">
    <property type="entry name" value="Ser-Thr/Tyr_kinase_cat_dom"/>
</dbReference>
<dbReference type="InterPro" id="IPR008271">
    <property type="entry name" value="Ser/Thr_kinase_AS"/>
</dbReference>
<proteinExistence type="predicted"/>
<keyword evidence="13 20" id="KW-1133">Transmembrane helix</keyword>
<evidence type="ECO:0000256" key="20">
    <source>
        <dbReference type="SAM" id="Phobius"/>
    </source>
</evidence>
<evidence type="ECO:0000256" key="17">
    <source>
        <dbReference type="ARBA" id="ARBA00048679"/>
    </source>
</evidence>
<keyword evidence="24" id="KW-1185">Reference proteome</keyword>
<dbReference type="EMBL" id="CP136896">
    <property type="protein sequence ID" value="WOL14612.1"/>
    <property type="molecule type" value="Genomic_DNA"/>
</dbReference>
<keyword evidence="4" id="KW-0597">Phosphoprotein</keyword>
<keyword evidence="14 20" id="KW-0472">Membrane</keyword>
<comment type="catalytic activity">
    <reaction evidence="16">
        <text>L-threonyl-[protein] + ATP = O-phospho-L-threonyl-[protein] + ADP + H(+)</text>
        <dbReference type="Rhea" id="RHEA:46608"/>
        <dbReference type="Rhea" id="RHEA-COMP:11060"/>
        <dbReference type="Rhea" id="RHEA-COMP:11605"/>
        <dbReference type="ChEBI" id="CHEBI:15378"/>
        <dbReference type="ChEBI" id="CHEBI:30013"/>
        <dbReference type="ChEBI" id="CHEBI:30616"/>
        <dbReference type="ChEBI" id="CHEBI:61977"/>
        <dbReference type="ChEBI" id="CHEBI:456216"/>
        <dbReference type="EC" id="2.7.11.1"/>
    </reaction>
</comment>
<evidence type="ECO:0000256" key="1">
    <source>
        <dbReference type="ARBA" id="ARBA00004162"/>
    </source>
</evidence>
<evidence type="ECO:0000256" key="12">
    <source>
        <dbReference type="ARBA" id="ARBA00022840"/>
    </source>
</evidence>
<keyword evidence="15" id="KW-0675">Receptor</keyword>
<evidence type="ECO:0000256" key="9">
    <source>
        <dbReference type="ARBA" id="ARBA00022737"/>
    </source>
</evidence>
<evidence type="ECO:0000313" key="23">
    <source>
        <dbReference type="EMBL" id="WOL14612.1"/>
    </source>
</evidence>
<feature type="signal peptide" evidence="21">
    <location>
        <begin position="1"/>
        <end position="21"/>
    </location>
</feature>
<dbReference type="Proteomes" id="UP001327560">
    <property type="component" value="Chromosome 7"/>
</dbReference>
<organism evidence="23 24">
    <name type="scientific">Canna indica</name>
    <name type="common">Indian-shot</name>
    <dbReference type="NCBI Taxonomy" id="4628"/>
    <lineage>
        <taxon>Eukaryota</taxon>
        <taxon>Viridiplantae</taxon>
        <taxon>Streptophyta</taxon>
        <taxon>Embryophyta</taxon>
        <taxon>Tracheophyta</taxon>
        <taxon>Spermatophyta</taxon>
        <taxon>Magnoliopsida</taxon>
        <taxon>Liliopsida</taxon>
        <taxon>Zingiberales</taxon>
        <taxon>Cannaceae</taxon>
        <taxon>Canna</taxon>
    </lineage>
</organism>
<dbReference type="AlphaFoldDB" id="A0AAQ3L0A1"/>
<keyword evidence="12 18" id="KW-0067">ATP-binding</keyword>
<dbReference type="PROSITE" id="PS00108">
    <property type="entry name" value="PROTEIN_KINASE_ST"/>
    <property type="match status" value="1"/>
</dbReference>
<dbReference type="PANTHER" id="PTHR45631">
    <property type="entry name" value="OS07G0107800 PROTEIN-RELATED"/>
    <property type="match status" value="1"/>
</dbReference>
<evidence type="ECO:0000256" key="16">
    <source>
        <dbReference type="ARBA" id="ARBA00047899"/>
    </source>
</evidence>
<dbReference type="FunFam" id="1.10.510.10:FF:000146">
    <property type="entry name" value="LRR receptor-like serine/threonine-protein kinase IOS1"/>
    <property type="match status" value="1"/>
</dbReference>
<dbReference type="InterPro" id="IPR017441">
    <property type="entry name" value="Protein_kinase_ATP_BS"/>
</dbReference>
<name>A0AAQ3L0A1_9LILI</name>
<keyword evidence="5" id="KW-0433">Leucine-rich repeat</keyword>
<dbReference type="FunFam" id="3.80.10.10:FF:000129">
    <property type="entry name" value="Leucine-rich repeat receptor-like kinase"/>
    <property type="match status" value="1"/>
</dbReference>
<evidence type="ECO:0000256" key="8">
    <source>
        <dbReference type="ARBA" id="ARBA00022729"/>
    </source>
</evidence>
<evidence type="ECO:0000256" key="18">
    <source>
        <dbReference type="PROSITE-ProRule" id="PRU10141"/>
    </source>
</evidence>
<dbReference type="GO" id="GO:0005886">
    <property type="term" value="C:plasma membrane"/>
    <property type="evidence" value="ECO:0007669"/>
    <property type="project" value="UniProtKB-SubCell"/>
</dbReference>
<keyword evidence="8 21" id="KW-0732">Signal</keyword>
<keyword evidence="7 20" id="KW-0812">Transmembrane</keyword>
<dbReference type="InterPro" id="IPR011009">
    <property type="entry name" value="Kinase-like_dom_sf"/>
</dbReference>
<sequence>MAAINSCLILLLLSVAVRVGGQFTEGLDFISLDCGTKNSHYVAPRSGIAYVSDEAFIDAGINFNISAAYRTVTLPQRYLSVRSFPSGARNCYTFKEMTVGMKYLIRPTFLYGNYDSKSSSSLQFDLHLGVNFWKTMNITDPSIAYSTEIIVEATTDLISVCLVNIGRGTPFISSLELRPLNRTLYPLANANLSLVLSSRFDLGRTSDYVRFPSDRHDRIWQIFNDTALPWENPSTNFTVQRSMDDHFEAPLVVMQTAVVPVNSTKLEISLTTDPEGLNEYYAVLHFAELQPLLKNESRGFFVYFGGNLSNDAKPFSPVYLSASAIYSTNPSSSSGQFNISLVATSNSTSPPMLNAVEVFETVPNTMVPSENRDVHTMMAIKEWYRVNKNWMGDPCVPKAYAWDGLNCTSDVSGLPRITAVNLSSSGLTGEITASFANLSNVQYLDLSYNQLKGKIPSMLAYLPELKFLNLANNQLNGMVPSPLLAKSQNGTLTLRIDGNPNICVNATSCEGKTKKKIYIIVVSCVVSVMLLVMAVILLYILRKKRARDRYMSGQNEYAMSIQNHRFTYTEVKKMTRNFERILGRGAFGIVYHGYLRESEVAVKMLSHTSSQEFVAEAQHLSRVHHRNLVFMMGYCIEGEHLALIYEYMSEGTLREHLRGSRGARPLSWDQRLRIAIEAAQGLEYLHTACKPPLIHRDVKTTNILLNERLEAKISDFGLSKAFENEEHSHVSTRVVGTPGYLDPEYYVKNQLSEKSDVFSFGVVLLELITGQPPILNDSEKSHIVQWACDRLAEGKIEEIVDVTLGGTYDVNSAWKMAYVALNCAMQSSSKRPTMIEVVIQLKEMLALQGARGRTQCDDTSTKNMLKKHGMQWQSGSYDSEYPSISDEDGPSAR</sequence>
<dbReference type="Gene3D" id="3.80.10.10">
    <property type="entry name" value="Ribonuclease Inhibitor"/>
    <property type="match status" value="1"/>
</dbReference>
<dbReference type="CDD" id="cd14066">
    <property type="entry name" value="STKc_IRAK"/>
    <property type="match status" value="1"/>
</dbReference>
<evidence type="ECO:0000256" key="4">
    <source>
        <dbReference type="ARBA" id="ARBA00022553"/>
    </source>
</evidence>
<dbReference type="InterPro" id="IPR032675">
    <property type="entry name" value="LRR_dom_sf"/>
</dbReference>
<evidence type="ECO:0000256" key="21">
    <source>
        <dbReference type="SAM" id="SignalP"/>
    </source>
</evidence>
<keyword evidence="6" id="KW-0808">Transferase</keyword>
<keyword evidence="10 18" id="KW-0547">Nucleotide-binding</keyword>
<reference evidence="23 24" key="1">
    <citation type="submission" date="2023-10" db="EMBL/GenBank/DDBJ databases">
        <title>Chromosome-scale genome assembly provides insights into flower coloration mechanisms of Canna indica.</title>
        <authorList>
            <person name="Li C."/>
        </authorList>
    </citation>
    <scope>NUCLEOTIDE SEQUENCE [LARGE SCALE GENOMIC DNA]</scope>
    <source>
        <tissue evidence="23">Flower</tissue>
    </source>
</reference>
<evidence type="ECO:0000256" key="13">
    <source>
        <dbReference type="ARBA" id="ARBA00022989"/>
    </source>
</evidence>
<evidence type="ECO:0000256" key="2">
    <source>
        <dbReference type="ARBA" id="ARBA00012513"/>
    </source>
</evidence>
<dbReference type="SMART" id="SM00220">
    <property type="entry name" value="S_TKc"/>
    <property type="match status" value="1"/>
</dbReference>
<dbReference type="PROSITE" id="PS50011">
    <property type="entry name" value="PROTEIN_KINASE_DOM"/>
    <property type="match status" value="1"/>
</dbReference>
<evidence type="ECO:0000256" key="15">
    <source>
        <dbReference type="ARBA" id="ARBA00023170"/>
    </source>
</evidence>
<feature type="chain" id="PRO_5043039569" description="non-specific serine/threonine protein kinase" evidence="21">
    <location>
        <begin position="22"/>
        <end position="893"/>
    </location>
</feature>
<dbReference type="PANTHER" id="PTHR45631:SF202">
    <property type="entry name" value="SENESCENCE-INDUCED RECEPTOR-LIKE SERINE_THREONINE-PROTEIN KINASE"/>
    <property type="match status" value="1"/>
</dbReference>
<feature type="transmembrane region" description="Helical" evidence="20">
    <location>
        <begin position="517"/>
        <end position="541"/>
    </location>
</feature>
<dbReference type="GO" id="GO:0005524">
    <property type="term" value="F:ATP binding"/>
    <property type="evidence" value="ECO:0007669"/>
    <property type="project" value="UniProtKB-UniRule"/>
</dbReference>
<evidence type="ECO:0000256" key="19">
    <source>
        <dbReference type="SAM" id="MobiDB-lite"/>
    </source>
</evidence>
<evidence type="ECO:0000313" key="24">
    <source>
        <dbReference type="Proteomes" id="UP001327560"/>
    </source>
</evidence>
<dbReference type="InterPro" id="IPR024788">
    <property type="entry name" value="Malectin-like_Carb-bd_dom"/>
</dbReference>